<dbReference type="EMBL" id="JBDNCH010000004">
    <property type="protein sequence ID" value="MEN9063253.1"/>
    <property type="molecule type" value="Genomic_DNA"/>
</dbReference>
<protein>
    <submittedName>
        <fullName evidence="2">CoA transferase</fullName>
        <ecNumber evidence="2">2.8.3.-</ecNumber>
    </submittedName>
</protein>
<dbReference type="PANTHER" id="PTHR48207">
    <property type="entry name" value="SUCCINATE--HYDROXYMETHYLGLUTARATE COA-TRANSFERASE"/>
    <property type="match status" value="1"/>
</dbReference>
<dbReference type="Gene3D" id="3.30.1540.10">
    <property type="entry name" value="formyl-coa transferase, domain 3"/>
    <property type="match status" value="1"/>
</dbReference>
<dbReference type="AlphaFoldDB" id="A0AAW9SQF3"/>
<proteinExistence type="predicted"/>
<dbReference type="RefSeq" id="WP_347168352.1">
    <property type="nucleotide sequence ID" value="NZ_JBDNCH010000004.1"/>
</dbReference>
<comment type="caution">
    <text evidence="2">The sequence shown here is derived from an EMBL/GenBank/DDBJ whole genome shotgun (WGS) entry which is preliminary data.</text>
</comment>
<keyword evidence="1 2" id="KW-0808">Transferase</keyword>
<reference evidence="2 3" key="1">
    <citation type="submission" date="2024-05" db="EMBL/GenBank/DDBJ databases">
        <title>Genome sequence of Ponticoccus litoralis KCCM 90028.</title>
        <authorList>
            <person name="Kim J.M."/>
            <person name="Lee J.K."/>
            <person name="Choi B.J."/>
            <person name="Bayburt H."/>
            <person name="Baek J.H."/>
            <person name="Jeon C.O."/>
        </authorList>
    </citation>
    <scope>NUCLEOTIDE SEQUENCE [LARGE SCALE GENOMIC DNA]</scope>
    <source>
        <strain evidence="2 3">KCCM 90028</strain>
    </source>
</reference>
<dbReference type="InterPro" id="IPR050483">
    <property type="entry name" value="CoA-transferase_III_domain"/>
</dbReference>
<dbReference type="GO" id="GO:0008410">
    <property type="term" value="F:CoA-transferase activity"/>
    <property type="evidence" value="ECO:0007669"/>
    <property type="project" value="TreeGrafter"/>
</dbReference>
<dbReference type="InterPro" id="IPR003673">
    <property type="entry name" value="CoA-Trfase_fam_III"/>
</dbReference>
<dbReference type="Proteomes" id="UP001428774">
    <property type="component" value="Unassembled WGS sequence"/>
</dbReference>
<organism evidence="2 3">
    <name type="scientific">Ponticoccus litoralis</name>
    <dbReference type="NCBI Taxonomy" id="422297"/>
    <lineage>
        <taxon>Bacteria</taxon>
        <taxon>Pseudomonadati</taxon>
        <taxon>Pseudomonadota</taxon>
        <taxon>Alphaproteobacteria</taxon>
        <taxon>Rhodobacterales</taxon>
        <taxon>Roseobacteraceae</taxon>
        <taxon>Ponticoccus</taxon>
    </lineage>
</organism>
<sequence length="413" mass="44241">MSAPAPLPLSGVRVIDLTRILSGPFCSMILGDLGAEVVKIETPGGDPVRKQGHRVEGLSWYFAGFNRNKSSVELDLRNPEGVAVLERLLAGADILTENFRPGILDRMGLTEERLRQINPELIVVSVNGYGSDGPYADRPAFDFIAQAMSGYMATNGTPDTGPLRTAPPITDVVAGLYAALGAVAALRGRENGGPAQRVEASMMMSMMSMLAYLTSNALATGRDPVPTGNDHPIASPYGLFRASDGDIAVAPSTDRIVEKFLGELGLGHLLTDPRFASNEVRLRHRAELNALINEALAHDTQEGWITRLNAAGVPSGRVQSVTEALADPQVAAQDMVLRVPHEGRGEVGMIGFPVKFSKTPLQVRHPTPELGAGGRDALRTAGFDEAEIDALVAARRAGRRNHLRRCRNRAPQP</sequence>
<keyword evidence="3" id="KW-1185">Reference proteome</keyword>
<name>A0AAW9SQF3_9RHOB</name>
<gene>
    <name evidence="2" type="ORF">ABFB10_21945</name>
</gene>
<dbReference type="InterPro" id="IPR023606">
    <property type="entry name" value="CoA-Trfase_III_dom_1_sf"/>
</dbReference>
<dbReference type="PANTHER" id="PTHR48207:SF3">
    <property type="entry name" value="SUCCINATE--HYDROXYMETHYLGLUTARATE COA-TRANSFERASE"/>
    <property type="match status" value="1"/>
</dbReference>
<evidence type="ECO:0000313" key="2">
    <source>
        <dbReference type="EMBL" id="MEN9063253.1"/>
    </source>
</evidence>
<dbReference type="Pfam" id="PF02515">
    <property type="entry name" value="CoA_transf_3"/>
    <property type="match status" value="1"/>
</dbReference>
<dbReference type="SUPFAM" id="SSF89796">
    <property type="entry name" value="CoA-transferase family III (CaiB/BaiF)"/>
    <property type="match status" value="1"/>
</dbReference>
<dbReference type="InterPro" id="IPR044855">
    <property type="entry name" value="CoA-Trfase_III_dom3_sf"/>
</dbReference>
<evidence type="ECO:0000313" key="3">
    <source>
        <dbReference type="Proteomes" id="UP001428774"/>
    </source>
</evidence>
<dbReference type="EC" id="2.8.3.-" evidence="2"/>
<evidence type="ECO:0000256" key="1">
    <source>
        <dbReference type="ARBA" id="ARBA00022679"/>
    </source>
</evidence>
<accession>A0AAW9SQF3</accession>
<dbReference type="Gene3D" id="3.40.50.10540">
    <property type="entry name" value="Crotonobetainyl-coa:carnitine coa-transferase, domain 1"/>
    <property type="match status" value="1"/>
</dbReference>